<sequence>MTTASSAGDTAAAFPAALYILLKTAAKQRLIGHRLQPLTSRISRGIPALLIELYNKANNLYTRRQRL</sequence>
<reference evidence="1" key="1">
    <citation type="submission" date="2007-11" db="EMBL/GenBank/DDBJ databases">
        <authorList>
            <person name="Fulton L."/>
            <person name="Clifton S."/>
            <person name="Fulton B."/>
            <person name="Xu J."/>
            <person name="Minx P."/>
            <person name="Pepin K.H."/>
            <person name="Johnson M."/>
            <person name="Thiruvilangam P."/>
            <person name="Bhonagiri V."/>
            <person name="Nash W.E."/>
            <person name="Mardis E.R."/>
            <person name="Wilson R.K."/>
        </authorList>
    </citation>
    <scope>NUCLEOTIDE SEQUENCE [LARGE SCALE GENOMIC DNA]</scope>
    <source>
        <strain evidence="1">DSM 17241</strain>
    </source>
</reference>
<dbReference type="HOGENOM" id="CLU_2803010_0_0_9"/>
<dbReference type="EMBL" id="ABGD02000014">
    <property type="protein sequence ID" value="EDS11384.1"/>
    <property type="molecule type" value="Genomic_DNA"/>
</dbReference>
<gene>
    <name evidence="1" type="ORF">ANACOL_02005</name>
</gene>
<dbReference type="Proteomes" id="UP000003803">
    <property type="component" value="Unassembled WGS sequence"/>
</dbReference>
<protein>
    <submittedName>
        <fullName evidence="1">Uncharacterized protein</fullName>
    </submittedName>
</protein>
<dbReference type="AlphaFoldDB" id="B0PB54"/>
<accession>B0PB54</accession>
<name>B0PB54_9FIRM</name>
<comment type="caution">
    <text evidence="1">The sequence shown here is derived from an EMBL/GenBank/DDBJ whole genome shotgun (WGS) entry which is preliminary data.</text>
</comment>
<evidence type="ECO:0000313" key="2">
    <source>
        <dbReference type="Proteomes" id="UP000003803"/>
    </source>
</evidence>
<reference evidence="1" key="2">
    <citation type="submission" date="2013-09" db="EMBL/GenBank/DDBJ databases">
        <title>Draft genome sequence of Anaerotruncus colihominis(DSM 17241).</title>
        <authorList>
            <person name="Sudarsanam P."/>
            <person name="Ley R."/>
            <person name="Guruge J."/>
            <person name="Turnbaugh P.J."/>
            <person name="Mahowald M."/>
            <person name="Liep D."/>
            <person name="Gordon J."/>
        </authorList>
    </citation>
    <scope>NUCLEOTIDE SEQUENCE</scope>
    <source>
        <strain evidence="1">DSM 17241</strain>
    </source>
</reference>
<organism evidence="1 2">
    <name type="scientific">Anaerotruncus colihominis DSM 17241</name>
    <dbReference type="NCBI Taxonomy" id="445972"/>
    <lineage>
        <taxon>Bacteria</taxon>
        <taxon>Bacillati</taxon>
        <taxon>Bacillota</taxon>
        <taxon>Clostridia</taxon>
        <taxon>Eubacteriales</taxon>
        <taxon>Oscillospiraceae</taxon>
        <taxon>Anaerotruncus</taxon>
    </lineage>
</organism>
<evidence type="ECO:0000313" key="1">
    <source>
        <dbReference type="EMBL" id="EDS11384.1"/>
    </source>
</evidence>
<keyword evidence="2" id="KW-1185">Reference proteome</keyword>
<proteinExistence type="predicted"/>